<feature type="transmembrane region" description="Helical" evidence="1">
    <location>
        <begin position="634"/>
        <end position="659"/>
    </location>
</feature>
<name>A0A2P8HHH8_CHINA</name>
<feature type="transmembrane region" description="Helical" evidence="1">
    <location>
        <begin position="955"/>
        <end position="977"/>
    </location>
</feature>
<gene>
    <name evidence="3" type="ORF">CLV51_104401</name>
</gene>
<dbReference type="InterPro" id="IPR002937">
    <property type="entry name" value="Amino_oxidase"/>
</dbReference>
<dbReference type="PANTHER" id="PTHR21197:SF0">
    <property type="entry name" value="UDP-GALACTOPYRANOSE MUTASE"/>
    <property type="match status" value="1"/>
</dbReference>
<dbReference type="AlphaFoldDB" id="A0A2P8HHH8"/>
<feature type="domain" description="Amine oxidase" evidence="2">
    <location>
        <begin position="13"/>
        <end position="486"/>
    </location>
</feature>
<sequence length="1059" mass="122357">MSKKAIIIGAGPAGLTAAYELLKRTDIIPIILEKSGDIGGISKTVNYKGNRMDIGGHRFFSKSDRVMNWWFNIMPVQTEGQSNFNISYQNKSNKIDAESIIQADNVGKDPDKVMLLRKRLSRIYFLRKFFAYPIQLSIDTLRKLGLLRTISIMFSYLKAQLFPRKPEKTLEDFMINRFGHTLYELFFKDYTEKVWGIPCNAISAEWGAQRIKGVSISKAIQHAAATLMKRNKKGDDITQKNTETSLIEQFLYPKFGPGQLWEEVARQVEEMGGKILMHHDVKRIYTSYNNNQIAAVAAINNITGETSLLEGDYFFSTMPVQELIASMDGTIPDEVKEVAAGLQYRDFITVGILLKQLSFLDQKTGEWKPLKLEDTWIYIQEQAVKVGRIQLFNNWSPYMVKDPDTIWVGMEFFCNKQDAFWNLKDEEIKQLAISELEKIGLAAVANVLDTTVLRMEKTYPAYFGTYDRFDTIRQYIDGFENIFLVGRNGMHKYNNSDHSMLTAMVAVDNIYAGITDKANIWSINTEQEYHEEKAGEKEAVNTENKSSMQEPIWHLNLWNYIFKNPAYKWFVKIGIIGIILQLVVFKYLYPYAGFINGDSYVYLETAYHNFDINTYPIGYSMFLRLFSVFTHSDTALVAFQYLLLQVSVLSLVFTMFYFYNPGKPVKILLFGYMLFNPVFLYLCNYVSSDAMFLSLSLIWFTLLLWIIYRPTTRLIVLHAVVLFLAFMIRYNALYYPIIACIAFLLSKQRVLLKLTGLALCIVLIGSFVRYTSSKYYELSGKRQFTPFTGWQMANNAMYAYRYIDSVDVKPVPKRFLQLDKMVRHYFDTTRDVRTHPDEMVLASTVYMWDGRTPLQHYMKEQFKKDTAAGELKRWASVAPLYAGYGSYLIRQYPLTFARYYLWPNAIKYYVPPVEFLETYNMGVDSVEPIAKIWFGYKSNKIHSHFKDFKVTILDFYPLLAGIFNVLFLFSALGFILLQGNKQYPLLSKSLILIIGLWLINFGFSVFASPIALRFQMFPIIVTESFAFLFMEFIIKAAMSSTPEVQSPETMISKSYLSGT</sequence>
<dbReference type="GO" id="GO:0050660">
    <property type="term" value="F:flavin adenine dinucleotide binding"/>
    <property type="evidence" value="ECO:0007669"/>
    <property type="project" value="TreeGrafter"/>
</dbReference>
<evidence type="ECO:0000256" key="1">
    <source>
        <dbReference type="SAM" id="Phobius"/>
    </source>
</evidence>
<dbReference type="Proteomes" id="UP000240971">
    <property type="component" value="Unassembled WGS sequence"/>
</dbReference>
<evidence type="ECO:0000313" key="3">
    <source>
        <dbReference type="EMBL" id="PSL45694.1"/>
    </source>
</evidence>
<protein>
    <submittedName>
        <fullName evidence="3">Protoporphyrinogen oxidase</fullName>
    </submittedName>
</protein>
<dbReference type="SUPFAM" id="SSF51971">
    <property type="entry name" value="Nucleotide-binding domain"/>
    <property type="match status" value="1"/>
</dbReference>
<evidence type="ECO:0000259" key="2">
    <source>
        <dbReference type="Pfam" id="PF01593"/>
    </source>
</evidence>
<dbReference type="InterPro" id="IPR036188">
    <property type="entry name" value="FAD/NAD-bd_sf"/>
</dbReference>
<feature type="transmembrane region" description="Helical" evidence="1">
    <location>
        <begin position="690"/>
        <end position="708"/>
    </location>
</feature>
<feature type="transmembrane region" description="Helical" evidence="1">
    <location>
        <begin position="989"/>
        <end position="1010"/>
    </location>
</feature>
<reference evidence="3 4" key="1">
    <citation type="submission" date="2018-03" db="EMBL/GenBank/DDBJ databases">
        <title>Genomic Encyclopedia of Archaeal and Bacterial Type Strains, Phase II (KMG-II): from individual species to whole genera.</title>
        <authorList>
            <person name="Goeker M."/>
        </authorList>
    </citation>
    <scope>NUCLEOTIDE SEQUENCE [LARGE SCALE GENOMIC DNA]</scope>
    <source>
        <strain evidence="3 4">DSM 24859</strain>
    </source>
</reference>
<dbReference type="Pfam" id="PF01593">
    <property type="entry name" value="Amino_oxidase"/>
    <property type="match status" value="1"/>
</dbReference>
<keyword evidence="1" id="KW-1133">Transmembrane helix</keyword>
<dbReference type="OrthoDB" id="9769600at2"/>
<keyword evidence="1" id="KW-0812">Transmembrane</keyword>
<keyword evidence="1" id="KW-0472">Membrane</keyword>
<keyword evidence="4" id="KW-1185">Reference proteome</keyword>
<feature type="transmembrane region" description="Helical" evidence="1">
    <location>
        <begin position="714"/>
        <end position="738"/>
    </location>
</feature>
<accession>A0A2P8HHH8</accession>
<dbReference type="EMBL" id="PYAW01000004">
    <property type="protein sequence ID" value="PSL45694.1"/>
    <property type="molecule type" value="Genomic_DNA"/>
</dbReference>
<feature type="transmembrane region" description="Helical" evidence="1">
    <location>
        <begin position="750"/>
        <end position="770"/>
    </location>
</feature>
<organism evidence="3 4">
    <name type="scientific">Chitinophaga niastensis</name>
    <dbReference type="NCBI Taxonomy" id="536980"/>
    <lineage>
        <taxon>Bacteria</taxon>
        <taxon>Pseudomonadati</taxon>
        <taxon>Bacteroidota</taxon>
        <taxon>Chitinophagia</taxon>
        <taxon>Chitinophagales</taxon>
        <taxon>Chitinophagaceae</taxon>
        <taxon>Chitinophaga</taxon>
    </lineage>
</organism>
<dbReference type="NCBIfam" id="NF005546">
    <property type="entry name" value="PRK07208.1-2"/>
    <property type="match status" value="1"/>
</dbReference>
<feature type="transmembrane region" description="Helical" evidence="1">
    <location>
        <begin position="665"/>
        <end position="683"/>
    </location>
</feature>
<dbReference type="Gene3D" id="3.50.50.60">
    <property type="entry name" value="FAD/NAD(P)-binding domain"/>
    <property type="match status" value="1"/>
</dbReference>
<feature type="transmembrane region" description="Helical" evidence="1">
    <location>
        <begin position="569"/>
        <end position="589"/>
    </location>
</feature>
<dbReference type="GO" id="GO:0005829">
    <property type="term" value="C:cytosol"/>
    <property type="evidence" value="ECO:0007669"/>
    <property type="project" value="TreeGrafter"/>
</dbReference>
<proteinExistence type="predicted"/>
<dbReference type="RefSeq" id="WP_106530009.1">
    <property type="nucleotide sequence ID" value="NZ_PYAW01000004.1"/>
</dbReference>
<comment type="caution">
    <text evidence="3">The sequence shown here is derived from an EMBL/GenBank/DDBJ whole genome shotgun (WGS) entry which is preliminary data.</text>
</comment>
<dbReference type="GO" id="GO:0016491">
    <property type="term" value="F:oxidoreductase activity"/>
    <property type="evidence" value="ECO:0007669"/>
    <property type="project" value="InterPro"/>
</dbReference>
<dbReference type="NCBIfam" id="NF005548">
    <property type="entry name" value="PRK07208.1-4"/>
    <property type="match status" value="1"/>
</dbReference>
<dbReference type="PANTHER" id="PTHR21197">
    <property type="entry name" value="UDP-GALACTOPYRANOSE MUTASE"/>
    <property type="match status" value="1"/>
</dbReference>
<evidence type="ECO:0000313" key="4">
    <source>
        <dbReference type="Proteomes" id="UP000240971"/>
    </source>
</evidence>
<dbReference type="GO" id="GO:0008767">
    <property type="term" value="F:UDP-galactopyranose mutase activity"/>
    <property type="evidence" value="ECO:0007669"/>
    <property type="project" value="TreeGrafter"/>
</dbReference>